<accession>A0A927BSL2</accession>
<comment type="caution">
    <text evidence="1">The sequence shown here is derived from an EMBL/GenBank/DDBJ whole genome shotgun (WGS) entry which is preliminary data.</text>
</comment>
<dbReference type="RefSeq" id="WP_190918101.1">
    <property type="nucleotide sequence ID" value="NZ_JACXIZ010000020.1"/>
</dbReference>
<organism evidence="1 2">
    <name type="scientific">Paenibacillus sabuli</name>
    <dbReference type="NCBI Taxonomy" id="2772509"/>
    <lineage>
        <taxon>Bacteria</taxon>
        <taxon>Bacillati</taxon>
        <taxon>Bacillota</taxon>
        <taxon>Bacilli</taxon>
        <taxon>Bacillales</taxon>
        <taxon>Paenibacillaceae</taxon>
        <taxon>Paenibacillus</taxon>
    </lineage>
</organism>
<dbReference type="Proteomes" id="UP000621560">
    <property type="component" value="Unassembled WGS sequence"/>
</dbReference>
<gene>
    <name evidence="1" type="ORF">IDH44_12470</name>
</gene>
<dbReference type="AlphaFoldDB" id="A0A927BSL2"/>
<protein>
    <submittedName>
        <fullName evidence="1">Uncharacterized protein</fullName>
    </submittedName>
</protein>
<evidence type="ECO:0000313" key="2">
    <source>
        <dbReference type="Proteomes" id="UP000621560"/>
    </source>
</evidence>
<reference evidence="1" key="1">
    <citation type="submission" date="2020-09" db="EMBL/GenBank/DDBJ databases">
        <title>A novel bacterium of genus Paenibacillus, isolated from South China Sea.</title>
        <authorList>
            <person name="Huang H."/>
            <person name="Mo K."/>
            <person name="Hu Y."/>
        </authorList>
    </citation>
    <scope>NUCLEOTIDE SEQUENCE</scope>
    <source>
        <strain evidence="1">IB182496</strain>
    </source>
</reference>
<sequence>MKRHHSRKYGRAGKLSFIREAFPPDPATVVGDGLARVTAPSVDGGDKEYVVVFAKKAVYEKPSFL</sequence>
<keyword evidence="2" id="KW-1185">Reference proteome</keyword>
<name>A0A927BSL2_9BACL</name>
<dbReference type="EMBL" id="JACXIZ010000020">
    <property type="protein sequence ID" value="MBD2846011.1"/>
    <property type="molecule type" value="Genomic_DNA"/>
</dbReference>
<evidence type="ECO:0000313" key="1">
    <source>
        <dbReference type="EMBL" id="MBD2846011.1"/>
    </source>
</evidence>
<proteinExistence type="predicted"/>